<dbReference type="InterPro" id="IPR022796">
    <property type="entry name" value="Chloroa_b-bind"/>
</dbReference>
<keyword evidence="9" id="KW-0157">Chromophore</keyword>
<reference evidence="11 12" key="1">
    <citation type="journal article" date="2015" name="Plant Cell">
        <title>Oil accumulation by the oleaginous diatom Fistulifera solaris as revealed by the genome and transcriptome.</title>
        <authorList>
            <person name="Tanaka T."/>
            <person name="Maeda Y."/>
            <person name="Veluchamy A."/>
            <person name="Tanaka M."/>
            <person name="Abida H."/>
            <person name="Marechal E."/>
            <person name="Bowler C."/>
            <person name="Muto M."/>
            <person name="Sunaga Y."/>
            <person name="Tanaka M."/>
            <person name="Yoshino T."/>
            <person name="Taniguchi T."/>
            <person name="Fukuda Y."/>
            <person name="Nemoto M."/>
            <person name="Matsumoto M."/>
            <person name="Wong P.S."/>
            <person name="Aburatani S."/>
            <person name="Fujibuchi W."/>
        </authorList>
    </citation>
    <scope>NUCLEOTIDE SEQUENCE [LARGE SCALE GENOMIC DNA]</scope>
    <source>
        <strain evidence="11 12">JPCC DA0580</strain>
    </source>
</reference>
<dbReference type="Proteomes" id="UP000198406">
    <property type="component" value="Unassembled WGS sequence"/>
</dbReference>
<keyword evidence="6" id="KW-0934">Plastid</keyword>
<evidence type="ECO:0000256" key="3">
    <source>
        <dbReference type="ARBA" id="ARBA00005933"/>
    </source>
</evidence>
<keyword evidence="12" id="KW-1185">Reference proteome</keyword>
<dbReference type="GO" id="GO:0016020">
    <property type="term" value="C:membrane"/>
    <property type="evidence" value="ECO:0007669"/>
    <property type="project" value="InterPro"/>
</dbReference>
<evidence type="ECO:0000256" key="2">
    <source>
        <dbReference type="ARBA" id="ARBA00004229"/>
    </source>
</evidence>
<keyword evidence="7" id="KW-0437">Light-harvesting polypeptide</keyword>
<comment type="subunit">
    <text evidence="8">The LHC complex of chromophytic algae is composed of fucoxanthin, chlorophyll A and C bound non-covalently by fucoxanthin chlorophyll proteins (FCPs). The ratio of the pigments in LHC; fucoxanthin: chlorophyll C: chlorophyll A; (0.6-1): (0.1-0.3): (1).</text>
</comment>
<evidence type="ECO:0000256" key="7">
    <source>
        <dbReference type="ARBA" id="ARBA00023243"/>
    </source>
</evidence>
<dbReference type="EMBL" id="BDSP01000037">
    <property type="protein sequence ID" value="GAX11220.1"/>
    <property type="molecule type" value="Genomic_DNA"/>
</dbReference>
<dbReference type="GO" id="GO:0016168">
    <property type="term" value="F:chlorophyll binding"/>
    <property type="evidence" value="ECO:0007669"/>
    <property type="project" value="UniProtKB-KW"/>
</dbReference>
<comment type="subcellular location">
    <subcellularLocation>
        <location evidence="2">Plastid</location>
        <location evidence="2">Chloroplast</location>
    </subcellularLocation>
</comment>
<dbReference type="InParanoid" id="A0A1Z5JB48"/>
<dbReference type="AlphaFoldDB" id="A0A1Z5JB48"/>
<accession>A0A1Z5JB48</accession>
<name>A0A1Z5JB48_FISSO</name>
<evidence type="ECO:0000256" key="6">
    <source>
        <dbReference type="ARBA" id="ARBA00022640"/>
    </source>
</evidence>
<evidence type="ECO:0000256" key="9">
    <source>
        <dbReference type="PIRSR" id="PIRSR601344-1"/>
    </source>
</evidence>
<feature type="binding site" evidence="9">
    <location>
        <position position="159"/>
    </location>
    <ligand>
        <name>chlorophyll a</name>
        <dbReference type="ChEBI" id="CHEBI:58416"/>
        <label>1</label>
    </ligand>
</feature>
<feature type="binding site" description="axial binding residue" evidence="9">
    <location>
        <position position="71"/>
    </location>
    <ligand>
        <name>chlorophyll b</name>
        <dbReference type="ChEBI" id="CHEBI:61721"/>
        <label>1</label>
    </ligand>
    <ligandPart>
        <name>Mg</name>
        <dbReference type="ChEBI" id="CHEBI:25107"/>
    </ligandPart>
</feature>
<evidence type="ECO:0000256" key="1">
    <source>
        <dbReference type="ARBA" id="ARBA00004022"/>
    </source>
</evidence>
<dbReference type="GO" id="GO:0009507">
    <property type="term" value="C:chloroplast"/>
    <property type="evidence" value="ECO:0007669"/>
    <property type="project" value="UniProtKB-SubCell"/>
</dbReference>
<keyword evidence="9" id="KW-0148">Chlorophyll</keyword>
<feature type="binding site" evidence="9">
    <location>
        <position position="51"/>
    </location>
    <ligand>
        <name>chlorophyll a</name>
        <dbReference type="ChEBI" id="CHEBI:58416"/>
        <label>1</label>
    </ligand>
</feature>
<dbReference type="SUPFAM" id="SSF103511">
    <property type="entry name" value="Chlorophyll a-b binding protein"/>
    <property type="match status" value="1"/>
</dbReference>
<evidence type="ECO:0000256" key="8">
    <source>
        <dbReference type="ARBA" id="ARBA00044011"/>
    </source>
</evidence>
<feature type="binding site" evidence="9">
    <location>
        <position position="66"/>
    </location>
    <ligand>
        <name>chlorophyll a</name>
        <dbReference type="ChEBI" id="CHEBI:58416"/>
        <label>1</label>
    </ligand>
</feature>
<feature type="signal peptide" evidence="10">
    <location>
        <begin position="1"/>
        <end position="15"/>
    </location>
</feature>
<dbReference type="OrthoDB" id="423598at2759"/>
<evidence type="ECO:0000313" key="12">
    <source>
        <dbReference type="Proteomes" id="UP000198406"/>
    </source>
</evidence>
<feature type="binding site" evidence="9">
    <location>
        <position position="154"/>
    </location>
    <ligand>
        <name>chlorophyll a</name>
        <dbReference type="ChEBI" id="CHEBI:58416"/>
        <label>1</label>
    </ligand>
</feature>
<dbReference type="GO" id="GO:0009765">
    <property type="term" value="P:photosynthesis, light harvesting"/>
    <property type="evidence" value="ECO:0007669"/>
    <property type="project" value="InterPro"/>
</dbReference>
<keyword evidence="10" id="KW-0732">Signal</keyword>
<keyword evidence="4" id="KW-0150">Chloroplast</keyword>
<sequence>MKLAIAAFLFGSAAAFAPSANKASSSALKASYENELGVIAPTGFFDPFGLSEGIDEKTFAQYRTAELKHGRVAQLAVIGYIVPEIYRFPGEIAPGLKFADIPNGVAAIDAIPSLGWAQMFFLIGAVDYYGYLGDFDAGKLDLTPEEMKERQLQELQHGRLAMIAVLELLRHDSQNFVSPGFDGLDKLITGLPFLY</sequence>
<protein>
    <submittedName>
        <fullName evidence="11">Uncharacterized protein</fullName>
    </submittedName>
</protein>
<evidence type="ECO:0000256" key="10">
    <source>
        <dbReference type="SAM" id="SignalP"/>
    </source>
</evidence>
<dbReference type="InterPro" id="IPR001344">
    <property type="entry name" value="Chloro_AB-bd_pln"/>
</dbReference>
<comment type="similarity">
    <text evidence="3">Belongs to the fucoxanthin chlorophyll protein family.</text>
</comment>
<dbReference type="Pfam" id="PF00504">
    <property type="entry name" value="Chloroa_b-bind"/>
    <property type="match status" value="1"/>
</dbReference>
<comment type="caution">
    <text evidence="11">The sequence shown here is derived from an EMBL/GenBank/DDBJ whole genome shotgun (WGS) entry which is preliminary data.</text>
</comment>
<evidence type="ECO:0000256" key="5">
    <source>
        <dbReference type="ARBA" id="ARBA00022531"/>
    </source>
</evidence>
<feature type="binding site" evidence="9">
    <location>
        <position position="69"/>
    </location>
    <ligand>
        <name>chlorophyll a</name>
        <dbReference type="ChEBI" id="CHEBI:58416"/>
        <label>1</label>
    </ligand>
</feature>
<comment type="function">
    <text evidence="1">The light-harvesting complex (LHC) functions as a light receptor, it captures and delivers excitation energy to photosystems with which it is closely associated. Energy is transferred from the carotenoid and chlorophyll C (or B) to chlorophyll A and the photosynthetic reaction centers where it is used to synthesize ATP and reducing power.</text>
</comment>
<feature type="chain" id="PRO_5013074534" evidence="10">
    <location>
        <begin position="16"/>
        <end position="195"/>
    </location>
</feature>
<dbReference type="Gene3D" id="1.10.3460.10">
    <property type="entry name" value="Chlorophyll a/b binding protein domain"/>
    <property type="match status" value="1"/>
</dbReference>
<keyword evidence="5" id="KW-0602">Photosynthesis</keyword>
<organism evidence="11 12">
    <name type="scientific">Fistulifera solaris</name>
    <name type="common">Oleaginous diatom</name>
    <dbReference type="NCBI Taxonomy" id="1519565"/>
    <lineage>
        <taxon>Eukaryota</taxon>
        <taxon>Sar</taxon>
        <taxon>Stramenopiles</taxon>
        <taxon>Ochrophyta</taxon>
        <taxon>Bacillariophyta</taxon>
        <taxon>Bacillariophyceae</taxon>
        <taxon>Bacillariophycidae</taxon>
        <taxon>Naviculales</taxon>
        <taxon>Naviculaceae</taxon>
        <taxon>Fistulifera</taxon>
    </lineage>
</organism>
<dbReference type="GO" id="GO:0030076">
    <property type="term" value="C:light-harvesting complex"/>
    <property type="evidence" value="ECO:0007669"/>
    <property type="project" value="UniProtKB-KW"/>
</dbReference>
<evidence type="ECO:0000313" key="11">
    <source>
        <dbReference type="EMBL" id="GAX11220.1"/>
    </source>
</evidence>
<proteinExistence type="inferred from homology"/>
<dbReference type="PANTHER" id="PTHR21649">
    <property type="entry name" value="CHLOROPHYLL A/B BINDING PROTEIN"/>
    <property type="match status" value="1"/>
</dbReference>
<gene>
    <name evidence="11" type="ORF">FisN_UnNu030</name>
</gene>
<evidence type="ECO:0000256" key="4">
    <source>
        <dbReference type="ARBA" id="ARBA00022528"/>
    </source>
</evidence>